<evidence type="ECO:0000256" key="1">
    <source>
        <dbReference type="ARBA" id="ARBA00005234"/>
    </source>
</evidence>
<keyword evidence="2" id="KW-0645">Protease</keyword>
<keyword evidence="7" id="KW-1185">Reference proteome</keyword>
<reference evidence="7" key="2">
    <citation type="journal article" date="2017" name="J. Anim. Genet.">
        <title>Multiple reference genome sequences of hot pepper reveal the massive evolution of plant disease resistance genes by retroduplication.</title>
        <authorList>
            <person name="Kim S."/>
            <person name="Park J."/>
            <person name="Yeom S.-I."/>
            <person name="Kim Y.-M."/>
            <person name="Seo E."/>
            <person name="Kim K.-T."/>
            <person name="Kim M.-S."/>
            <person name="Lee J.M."/>
            <person name="Cheong K."/>
            <person name="Shin H.-S."/>
            <person name="Kim S.-B."/>
            <person name="Han K."/>
            <person name="Lee J."/>
            <person name="Park M."/>
            <person name="Lee H.-A."/>
            <person name="Lee H.-Y."/>
            <person name="Lee Y."/>
            <person name="Oh S."/>
            <person name="Lee J.H."/>
            <person name="Choi E."/>
            <person name="Choi E."/>
            <person name="Lee S.E."/>
            <person name="Jeon J."/>
            <person name="Kim H."/>
            <person name="Choi G."/>
            <person name="Song H."/>
            <person name="Lee J."/>
            <person name="Lee S.-C."/>
            <person name="Kwon J.-K."/>
            <person name="Lee H.-Y."/>
            <person name="Koo N."/>
            <person name="Hong Y."/>
            <person name="Kim R.W."/>
            <person name="Kang W.-H."/>
            <person name="Huh J.H."/>
            <person name="Kang B.-C."/>
            <person name="Yang T.-J."/>
            <person name="Lee Y.-H."/>
            <person name="Bennetzen J.L."/>
            <person name="Choi D."/>
        </authorList>
    </citation>
    <scope>NUCLEOTIDE SEQUENCE [LARGE SCALE GENOMIC DNA]</scope>
    <source>
        <strain evidence="7">cv. PBC81</strain>
    </source>
</reference>
<dbReference type="PANTHER" id="PTHR31470:SF46">
    <property type="entry name" value="ULP1 PROTEASE FAMILY, C-TERMINAL CATALYTIC DOMAIN CONTAINING PROTEIN"/>
    <property type="match status" value="1"/>
</dbReference>
<comment type="similarity">
    <text evidence="1">Belongs to the peptidase C48 family.</text>
</comment>
<proteinExistence type="inferred from homology"/>
<reference evidence="6 7" key="1">
    <citation type="journal article" date="2017" name="Genome Biol.">
        <title>New reference genome sequences of hot pepper reveal the massive evolution of plant disease-resistance genes by retroduplication.</title>
        <authorList>
            <person name="Kim S."/>
            <person name="Park J."/>
            <person name="Yeom S.I."/>
            <person name="Kim Y.M."/>
            <person name="Seo E."/>
            <person name="Kim K.T."/>
            <person name="Kim M.S."/>
            <person name="Lee J.M."/>
            <person name="Cheong K."/>
            <person name="Shin H.S."/>
            <person name="Kim S.B."/>
            <person name="Han K."/>
            <person name="Lee J."/>
            <person name="Park M."/>
            <person name="Lee H.A."/>
            <person name="Lee H.Y."/>
            <person name="Lee Y."/>
            <person name="Oh S."/>
            <person name="Lee J.H."/>
            <person name="Choi E."/>
            <person name="Choi E."/>
            <person name="Lee S.E."/>
            <person name="Jeon J."/>
            <person name="Kim H."/>
            <person name="Choi G."/>
            <person name="Song H."/>
            <person name="Lee J."/>
            <person name="Lee S.C."/>
            <person name="Kwon J.K."/>
            <person name="Lee H.Y."/>
            <person name="Koo N."/>
            <person name="Hong Y."/>
            <person name="Kim R.W."/>
            <person name="Kang W.H."/>
            <person name="Huh J.H."/>
            <person name="Kang B.C."/>
            <person name="Yang T.J."/>
            <person name="Lee Y.H."/>
            <person name="Bennetzen J.L."/>
            <person name="Choi D."/>
        </authorList>
    </citation>
    <scope>NUCLEOTIDE SEQUENCE [LARGE SCALE GENOMIC DNA]</scope>
    <source>
        <strain evidence="7">cv. PBC81</strain>
    </source>
</reference>
<name>A0A2G2VGD2_CAPBA</name>
<dbReference type="GO" id="GO:0008234">
    <property type="term" value="F:cysteine-type peptidase activity"/>
    <property type="evidence" value="ECO:0007669"/>
    <property type="project" value="InterPro"/>
</dbReference>
<feature type="compositionally biased region" description="Basic residues" evidence="4">
    <location>
        <begin position="56"/>
        <end position="71"/>
    </location>
</feature>
<dbReference type="GO" id="GO:0006508">
    <property type="term" value="P:proteolysis"/>
    <property type="evidence" value="ECO:0007669"/>
    <property type="project" value="UniProtKB-KW"/>
</dbReference>
<comment type="caution">
    <text evidence="6">The sequence shown here is derived from an EMBL/GenBank/DDBJ whole genome shotgun (WGS) entry which is preliminary data.</text>
</comment>
<dbReference type="PROSITE" id="PS50600">
    <property type="entry name" value="ULP_PROTEASE"/>
    <property type="match status" value="1"/>
</dbReference>
<keyword evidence="3" id="KW-0378">Hydrolase</keyword>
<dbReference type="Pfam" id="PF02902">
    <property type="entry name" value="Peptidase_C48"/>
    <property type="match status" value="1"/>
</dbReference>
<dbReference type="EMBL" id="MLFT02000012">
    <property type="protein sequence ID" value="PHT32050.1"/>
    <property type="molecule type" value="Genomic_DNA"/>
</dbReference>
<dbReference type="InterPro" id="IPR038765">
    <property type="entry name" value="Papain-like_cys_pep_sf"/>
</dbReference>
<dbReference type="Proteomes" id="UP000224567">
    <property type="component" value="Unassembled WGS sequence"/>
</dbReference>
<protein>
    <recommendedName>
        <fullName evidence="5">Ubiquitin-like protease family profile domain-containing protein</fullName>
    </recommendedName>
</protein>
<feature type="region of interest" description="Disordered" evidence="4">
    <location>
        <begin position="56"/>
        <end position="95"/>
    </location>
</feature>
<feature type="compositionally biased region" description="Basic and acidic residues" evidence="4">
    <location>
        <begin position="126"/>
        <end position="137"/>
    </location>
</feature>
<dbReference type="PANTHER" id="PTHR31470">
    <property type="entry name" value="CYSTEINE PROTEINASES SUPERFAMILY PROTEIN-RELATED-RELATED"/>
    <property type="match status" value="1"/>
</dbReference>
<evidence type="ECO:0000259" key="5">
    <source>
        <dbReference type="PROSITE" id="PS50600"/>
    </source>
</evidence>
<gene>
    <name evidence="6" type="ORF">CQW23_28387</name>
</gene>
<dbReference type="SUPFAM" id="SSF54001">
    <property type="entry name" value="Cysteine proteinases"/>
    <property type="match status" value="1"/>
</dbReference>
<evidence type="ECO:0000313" key="7">
    <source>
        <dbReference type="Proteomes" id="UP000224567"/>
    </source>
</evidence>
<accession>A0A2G2VGD2</accession>
<evidence type="ECO:0000313" key="6">
    <source>
        <dbReference type="EMBL" id="PHT32050.1"/>
    </source>
</evidence>
<evidence type="ECO:0000256" key="2">
    <source>
        <dbReference type="ARBA" id="ARBA00022670"/>
    </source>
</evidence>
<sequence>MDNPPRFSLGITQLDATVQDIPLGFVPATFDEQDSDWAENRSKHRNITVTMNKLKYKAASKSKKSTSKANKKKFDDSVQPRLPKAGFKSPVSPDQLLKKRKTIMFEQDHQTVMDDDTSGRGHAVHHRSDLYHETQKNVADKGEIGVSEIQHHHHREIGVSPQSHQHKSVSSSSKQHERTSKSSLDGDEIKNYINKCFDEKMAELVTLISKIPAEVVKALKNEENKQSQDVNAANKDAGHEDDFENEDCSGLEALEDVNLTVKADVNEVKLKNQEFTDVTDGQDEVSGTVTDSIQVAVDTIIFGLSTPSTTKSMDVGASSKVTKRHWDLPDCQILPDFPDAQVWKLQASKENASAKRERNKSRILRSPYISTYGSGSKDSVDFDKEEKLKYAFDGYTINQVSPNELTIDYSQWIAVGLLKTHSAKKETDNHYRVNAFGLAELAVELSTQQDYAESIVVAKNKDSIANIIHGFYMPTGLPWYMVDEVYVPINRGKEFYWVLTVIVLKERLICVYESLSSKRKKERHIEIQKLTVMLPTYLLDNGFYDKTERTNWPSLDVYKRKIAQQTGLDCGLFVCAYAEILSEGLQVHSCGFDATSQRARYASLLWHYGQEKANEGYTSDNGDPPGPKKSVIKEIEASAIITLE</sequence>
<dbReference type="OrthoDB" id="1939479at2759"/>
<feature type="region of interest" description="Disordered" evidence="4">
    <location>
        <begin position="150"/>
        <end position="184"/>
    </location>
</feature>
<feature type="domain" description="Ubiquitin-like protease family profile" evidence="5">
    <location>
        <begin position="390"/>
        <end position="581"/>
    </location>
</feature>
<organism evidence="6 7">
    <name type="scientific">Capsicum baccatum</name>
    <name type="common">Peruvian pepper</name>
    <dbReference type="NCBI Taxonomy" id="33114"/>
    <lineage>
        <taxon>Eukaryota</taxon>
        <taxon>Viridiplantae</taxon>
        <taxon>Streptophyta</taxon>
        <taxon>Embryophyta</taxon>
        <taxon>Tracheophyta</taxon>
        <taxon>Spermatophyta</taxon>
        <taxon>Magnoliopsida</taxon>
        <taxon>eudicotyledons</taxon>
        <taxon>Gunneridae</taxon>
        <taxon>Pentapetalae</taxon>
        <taxon>asterids</taxon>
        <taxon>lamiids</taxon>
        <taxon>Solanales</taxon>
        <taxon>Solanaceae</taxon>
        <taxon>Solanoideae</taxon>
        <taxon>Capsiceae</taxon>
        <taxon>Capsicum</taxon>
    </lineage>
</organism>
<evidence type="ECO:0000256" key="3">
    <source>
        <dbReference type="ARBA" id="ARBA00022801"/>
    </source>
</evidence>
<feature type="region of interest" description="Disordered" evidence="4">
    <location>
        <begin position="109"/>
        <end position="137"/>
    </location>
</feature>
<dbReference type="AlphaFoldDB" id="A0A2G2VGD2"/>
<dbReference type="Gene3D" id="3.40.395.10">
    <property type="entry name" value="Adenoviral Proteinase, Chain A"/>
    <property type="match status" value="1"/>
</dbReference>
<feature type="region of interest" description="Disordered" evidence="4">
    <location>
        <begin position="223"/>
        <end position="245"/>
    </location>
</feature>
<evidence type="ECO:0000256" key="4">
    <source>
        <dbReference type="SAM" id="MobiDB-lite"/>
    </source>
</evidence>
<feature type="compositionally biased region" description="Low complexity" evidence="4">
    <location>
        <begin position="159"/>
        <end position="173"/>
    </location>
</feature>
<dbReference type="InterPro" id="IPR003653">
    <property type="entry name" value="Peptidase_C48_C"/>
</dbReference>